<accession>A0A7E6F7D5</accession>
<dbReference type="PRINTS" id="PR00449">
    <property type="entry name" value="RASTRNSFRMNG"/>
</dbReference>
<dbReference type="FunFam" id="3.40.50.300:FF:002133">
    <property type="entry name" value="Ras family protein"/>
    <property type="match status" value="1"/>
</dbReference>
<evidence type="ECO:0000256" key="2">
    <source>
        <dbReference type="ARBA" id="ARBA00022741"/>
    </source>
</evidence>
<dbReference type="InterPro" id="IPR027417">
    <property type="entry name" value="P-loop_NTPase"/>
</dbReference>
<organism evidence="4 5">
    <name type="scientific">Octopus sinensis</name>
    <name type="common">East Asian common octopus</name>
    <dbReference type="NCBI Taxonomy" id="2607531"/>
    <lineage>
        <taxon>Eukaryota</taxon>
        <taxon>Metazoa</taxon>
        <taxon>Spiralia</taxon>
        <taxon>Lophotrochozoa</taxon>
        <taxon>Mollusca</taxon>
        <taxon>Cephalopoda</taxon>
        <taxon>Coleoidea</taxon>
        <taxon>Octopodiformes</taxon>
        <taxon>Octopoda</taxon>
        <taxon>Incirrata</taxon>
        <taxon>Octopodidae</taxon>
        <taxon>Octopus</taxon>
    </lineage>
</organism>
<dbReference type="SMART" id="SM00173">
    <property type="entry name" value="RAS"/>
    <property type="match status" value="1"/>
</dbReference>
<dbReference type="RefSeq" id="XP_036363408.1">
    <property type="nucleotide sequence ID" value="XM_036507515.1"/>
</dbReference>
<dbReference type="KEGG" id="osn:115217662"/>
<evidence type="ECO:0000256" key="1">
    <source>
        <dbReference type="ARBA" id="ARBA00006270"/>
    </source>
</evidence>
<protein>
    <submittedName>
        <fullName evidence="5">Ras-related protein Rab-7L1</fullName>
    </submittedName>
</protein>
<evidence type="ECO:0000313" key="5">
    <source>
        <dbReference type="RefSeq" id="XP_036363408.1"/>
    </source>
</evidence>
<dbReference type="SMART" id="SM00174">
    <property type="entry name" value="RHO"/>
    <property type="match status" value="1"/>
</dbReference>
<dbReference type="PANTHER" id="PTHR47981:SF42">
    <property type="entry name" value="RAS-RELATED PROTEIN RAB-7L1-LIKE ISOFORM X1"/>
    <property type="match status" value="1"/>
</dbReference>
<dbReference type="SMART" id="SM00175">
    <property type="entry name" value="RAB"/>
    <property type="match status" value="1"/>
</dbReference>
<dbReference type="Gene3D" id="3.40.50.300">
    <property type="entry name" value="P-loop containing nucleotide triphosphate hydrolases"/>
    <property type="match status" value="1"/>
</dbReference>
<dbReference type="Pfam" id="PF00071">
    <property type="entry name" value="Ras"/>
    <property type="match status" value="1"/>
</dbReference>
<keyword evidence="2" id="KW-0547">Nucleotide-binding</keyword>
<dbReference type="GO" id="GO:0090385">
    <property type="term" value="P:phagosome-lysosome fusion"/>
    <property type="evidence" value="ECO:0007669"/>
    <property type="project" value="TreeGrafter"/>
</dbReference>
<comment type="similarity">
    <text evidence="1">Belongs to the small GTPase superfamily. Rab family.</text>
</comment>
<dbReference type="PROSITE" id="PS51421">
    <property type="entry name" value="RAS"/>
    <property type="match status" value="1"/>
</dbReference>
<feature type="non-terminal residue" evidence="5">
    <location>
        <position position="170"/>
    </location>
</feature>
<dbReference type="GO" id="GO:0005770">
    <property type="term" value="C:late endosome"/>
    <property type="evidence" value="ECO:0007669"/>
    <property type="project" value="TreeGrafter"/>
</dbReference>
<evidence type="ECO:0000313" key="4">
    <source>
        <dbReference type="Proteomes" id="UP000515154"/>
    </source>
</evidence>
<dbReference type="PROSITE" id="PS51419">
    <property type="entry name" value="RAB"/>
    <property type="match status" value="1"/>
</dbReference>
<dbReference type="Proteomes" id="UP000515154">
    <property type="component" value="Linkage group LG11"/>
</dbReference>
<dbReference type="SUPFAM" id="SSF52540">
    <property type="entry name" value="P-loop containing nucleoside triphosphate hydrolases"/>
    <property type="match status" value="1"/>
</dbReference>
<name>A0A7E6F7D5_9MOLL</name>
<dbReference type="PANTHER" id="PTHR47981">
    <property type="entry name" value="RAB FAMILY"/>
    <property type="match status" value="1"/>
</dbReference>
<dbReference type="GO" id="GO:0008333">
    <property type="term" value="P:endosome to lysosome transport"/>
    <property type="evidence" value="ECO:0007669"/>
    <property type="project" value="TreeGrafter"/>
</dbReference>
<reference evidence="5" key="1">
    <citation type="submission" date="2025-08" db="UniProtKB">
        <authorList>
            <consortium name="RefSeq"/>
        </authorList>
    </citation>
    <scope>IDENTIFICATION</scope>
</reference>
<dbReference type="GO" id="GO:0005525">
    <property type="term" value="F:GTP binding"/>
    <property type="evidence" value="ECO:0007669"/>
    <property type="project" value="UniProtKB-KW"/>
</dbReference>
<dbReference type="GO" id="GO:0045335">
    <property type="term" value="C:phagocytic vesicle"/>
    <property type="evidence" value="ECO:0007669"/>
    <property type="project" value="TreeGrafter"/>
</dbReference>
<evidence type="ECO:0000256" key="3">
    <source>
        <dbReference type="ARBA" id="ARBA00023134"/>
    </source>
</evidence>
<dbReference type="InterPro" id="IPR005225">
    <property type="entry name" value="Small_GTP-bd"/>
</dbReference>
<dbReference type="GO" id="GO:0003924">
    <property type="term" value="F:GTPase activity"/>
    <property type="evidence" value="ECO:0007669"/>
    <property type="project" value="InterPro"/>
</dbReference>
<dbReference type="GO" id="GO:0005764">
    <property type="term" value="C:lysosome"/>
    <property type="evidence" value="ECO:0007669"/>
    <property type="project" value="TreeGrafter"/>
</dbReference>
<dbReference type="InterPro" id="IPR001806">
    <property type="entry name" value="Small_GTPase"/>
</dbReference>
<sequence length="170" mass="19412">MSETEILLKVLIIGDPNVGKTSFVQRYINNTFRGTYKWTIGVDFGLKLIQWSPTEAVKLQLWDIAGQERYTSMTRVYYKDAFGCVVMCDITQSQTFKSAALWKKDLDSKCTLSDNSPVPCILLANKDDLPIRSVSEKDLDAFCKEHNFLAWANISVKENHMIKESMKLTD</sequence>
<proteinExistence type="inferred from homology"/>
<keyword evidence="3" id="KW-0342">GTP-binding</keyword>
<keyword evidence="4" id="KW-1185">Reference proteome</keyword>
<dbReference type="AlphaFoldDB" id="A0A7E6F7D5"/>
<dbReference type="NCBIfam" id="TIGR00231">
    <property type="entry name" value="small_GTP"/>
    <property type="match status" value="1"/>
</dbReference>
<gene>
    <name evidence="5" type="primary">LOC115217662</name>
</gene>